<feature type="region of interest" description="Disordered" evidence="1">
    <location>
        <begin position="312"/>
        <end position="388"/>
    </location>
</feature>
<evidence type="ECO:0000313" key="3">
    <source>
        <dbReference type="Proteomes" id="UP000001811"/>
    </source>
</evidence>
<dbReference type="GeneTree" id="ENSGT00390000003127"/>
<keyword evidence="3" id="KW-1185">Reference proteome</keyword>
<sequence>MHSSARSPPLSQWPLALGGCRSCPGGQPTVPPALLTCAFPPAGREEFKPRTGSHMGTGYKSNFRPMASYQANLDALSSPATGYGPHSLLLTPCPAGPQFSGTLELLRPSPGSVKRHQALPSLSLGSWETQPMIPSKAPKAGGFLKHHGRAKAGGKLLGISSAALGKTKAGGPGGLSSSPALSTREQARDNFQTVTGQSYRPLEVPDGRGPLPWSVHQTNSGYGQERPNTGPLTTEVRKVHFDTQDHGAQAIVGLEPKERPLLFQQQDKGSLAWENGGYGPRFMTSEYNSKYLKEPSNLPDLLQKKSIGAKEETGFTEESNKNPIVFQPPSQALPGDSGDENLPVLARGSERETGYSRATERPLNLRVPPLGPEPGSLSHRQFQPPQRLQQSNVAMLGRETIGNKELTGFSLNNPSYVRSAYDPDRDSRYLTTYNQGYFENIPKGIDREGWTRGGIQPQTPGGYAINHPVTHMEATPNPMESLQRLHPHVGRTLTSTDPFYRDSPYGGYTPYSGRYLPPNRN</sequence>
<proteinExistence type="predicted"/>
<dbReference type="Ensembl" id="ENSOCUT00000055919.1">
    <property type="protein sequence ID" value="ENSOCUP00000038016.1"/>
    <property type="gene ID" value="ENSOCUG00000000055.3"/>
</dbReference>
<dbReference type="PANTHER" id="PTHR34349:SF1">
    <property type="entry name" value="PROTEIN PHOSPHATASE 1 REGULATORY SUBUNIT 32"/>
    <property type="match status" value="1"/>
</dbReference>
<gene>
    <name evidence="2" type="primary">SAXO4</name>
</gene>
<dbReference type="GO" id="GO:0036064">
    <property type="term" value="C:ciliary basal body"/>
    <property type="evidence" value="ECO:0007669"/>
    <property type="project" value="Ensembl"/>
</dbReference>
<dbReference type="Proteomes" id="UP000001811">
    <property type="component" value="Unplaced"/>
</dbReference>
<dbReference type="GO" id="GO:0019902">
    <property type="term" value="F:phosphatase binding"/>
    <property type="evidence" value="ECO:0007669"/>
    <property type="project" value="Ensembl"/>
</dbReference>
<reference evidence="2 3" key="1">
    <citation type="journal article" date="2011" name="Nature">
        <title>A high-resolution map of human evolutionary constraint using 29 mammals.</title>
        <authorList>
            <person name="Lindblad-Toh K."/>
            <person name="Garber M."/>
            <person name="Zuk O."/>
            <person name="Lin M.F."/>
            <person name="Parker B.J."/>
            <person name="Washietl S."/>
            <person name="Kheradpour P."/>
            <person name="Ernst J."/>
            <person name="Jordan G."/>
            <person name="Mauceli E."/>
            <person name="Ward L.D."/>
            <person name="Lowe C.B."/>
            <person name="Holloway A.K."/>
            <person name="Clamp M."/>
            <person name="Gnerre S."/>
            <person name="Alfoldi J."/>
            <person name="Beal K."/>
            <person name="Chang J."/>
            <person name="Clawson H."/>
            <person name="Cuff J."/>
            <person name="Di Palma F."/>
            <person name="Fitzgerald S."/>
            <person name="Flicek P."/>
            <person name="Guttman M."/>
            <person name="Hubisz M.J."/>
            <person name="Jaffe D.B."/>
            <person name="Jungreis I."/>
            <person name="Kent W.J."/>
            <person name="Kostka D."/>
            <person name="Lara M."/>
            <person name="Martins A.L."/>
            <person name="Massingham T."/>
            <person name="Moltke I."/>
            <person name="Raney B.J."/>
            <person name="Rasmussen M.D."/>
            <person name="Robinson J."/>
            <person name="Stark A."/>
            <person name="Vilella A.J."/>
            <person name="Wen J."/>
            <person name="Xie X."/>
            <person name="Zody M.C."/>
            <person name="Baldwin J."/>
            <person name="Bloom T."/>
            <person name="Chin C.W."/>
            <person name="Heiman D."/>
            <person name="Nicol R."/>
            <person name="Nusbaum C."/>
            <person name="Young S."/>
            <person name="Wilkinson J."/>
            <person name="Worley K.C."/>
            <person name="Kovar C.L."/>
            <person name="Muzny D.M."/>
            <person name="Gibbs R.A."/>
            <person name="Cree A."/>
            <person name="Dihn H.H."/>
            <person name="Fowler G."/>
            <person name="Jhangiani S."/>
            <person name="Joshi V."/>
            <person name="Lee S."/>
            <person name="Lewis L.R."/>
            <person name="Nazareth L.V."/>
            <person name="Okwuonu G."/>
            <person name="Santibanez J."/>
            <person name="Warren W.C."/>
            <person name="Mardis E.R."/>
            <person name="Weinstock G.M."/>
            <person name="Wilson R.K."/>
            <person name="Delehaunty K."/>
            <person name="Dooling D."/>
            <person name="Fronik C."/>
            <person name="Fulton L."/>
            <person name="Fulton B."/>
            <person name="Graves T."/>
            <person name="Minx P."/>
            <person name="Sodergren E."/>
            <person name="Birney E."/>
            <person name="Margulies E.H."/>
            <person name="Herrero J."/>
            <person name="Green E.D."/>
            <person name="Haussler D."/>
            <person name="Siepel A."/>
            <person name="Goldman N."/>
            <person name="Pollard K.S."/>
            <person name="Pedersen J.S."/>
            <person name="Lander E.S."/>
            <person name="Kellis M."/>
        </authorList>
    </citation>
    <scope>NUCLEOTIDE SEQUENCE [LARGE SCALE GENOMIC DNA]</scope>
    <source>
        <strain evidence="3">Thorbecke</strain>
    </source>
</reference>
<name>A0A5F9CWL6_RABIT</name>
<dbReference type="STRING" id="9986.ENSOCUP00000038016"/>
<accession>A0A5F9CWL6</accession>
<dbReference type="InParanoid" id="A0A5F9CWL6"/>
<dbReference type="PROSITE" id="PS51257">
    <property type="entry name" value="PROKAR_LIPOPROTEIN"/>
    <property type="match status" value="1"/>
</dbReference>
<reference evidence="2" key="2">
    <citation type="submission" date="2025-08" db="UniProtKB">
        <authorList>
            <consortium name="Ensembl"/>
        </authorList>
    </citation>
    <scope>IDENTIFICATION</scope>
    <source>
        <strain evidence="2">Thorbecke</strain>
    </source>
</reference>
<feature type="compositionally biased region" description="Polar residues" evidence="1">
    <location>
        <begin position="378"/>
        <end position="388"/>
    </location>
</feature>
<dbReference type="Pfam" id="PF15691">
    <property type="entry name" value="PPP1R32"/>
    <property type="match status" value="2"/>
</dbReference>
<feature type="region of interest" description="Disordered" evidence="1">
    <location>
        <begin position="491"/>
        <end position="521"/>
    </location>
</feature>
<reference evidence="2" key="3">
    <citation type="submission" date="2025-09" db="UniProtKB">
        <authorList>
            <consortium name="Ensembl"/>
        </authorList>
    </citation>
    <scope>IDENTIFICATION</scope>
    <source>
        <strain evidence="2">Thorbecke</strain>
    </source>
</reference>
<dbReference type="Bgee" id="ENSOCUG00000000055">
    <property type="expression patterns" value="Expressed in testis and 9 other cell types or tissues"/>
</dbReference>
<dbReference type="FunCoup" id="A0A5F9CWL6">
    <property type="interactions" value="37"/>
</dbReference>
<feature type="compositionally biased region" description="Basic and acidic residues" evidence="1">
    <location>
        <begin position="348"/>
        <end position="360"/>
    </location>
</feature>
<organism evidence="2 3">
    <name type="scientific">Oryctolagus cuniculus</name>
    <name type="common">Rabbit</name>
    <dbReference type="NCBI Taxonomy" id="9986"/>
    <lineage>
        <taxon>Eukaryota</taxon>
        <taxon>Metazoa</taxon>
        <taxon>Chordata</taxon>
        <taxon>Craniata</taxon>
        <taxon>Vertebrata</taxon>
        <taxon>Euteleostomi</taxon>
        <taxon>Mammalia</taxon>
        <taxon>Eutheria</taxon>
        <taxon>Euarchontoglires</taxon>
        <taxon>Glires</taxon>
        <taxon>Lagomorpha</taxon>
        <taxon>Leporidae</taxon>
        <taxon>Oryctolagus</taxon>
    </lineage>
</organism>
<dbReference type="PANTHER" id="PTHR34349">
    <property type="entry name" value="PROTEIN PHOSPHATASE 1 REGULATORY SUBUNIT 32"/>
    <property type="match status" value="1"/>
</dbReference>
<protein>
    <submittedName>
        <fullName evidence="2">Stabilizer of axonemal microtubules 4</fullName>
    </submittedName>
</protein>
<dbReference type="AlphaFoldDB" id="A0A5F9CWL6"/>
<evidence type="ECO:0000256" key="1">
    <source>
        <dbReference type="SAM" id="MobiDB-lite"/>
    </source>
</evidence>
<dbReference type="InterPro" id="IPR031410">
    <property type="entry name" value="SAXO4"/>
</dbReference>
<evidence type="ECO:0000313" key="2">
    <source>
        <dbReference type="Ensembl" id="ENSOCUP00000038016.1"/>
    </source>
</evidence>